<name>A0AAN8MKW7_9PEZI</name>
<dbReference type="EMBL" id="JAVHNR010000007">
    <property type="protein sequence ID" value="KAK6337144.1"/>
    <property type="molecule type" value="Genomic_DNA"/>
</dbReference>
<dbReference type="Proteomes" id="UP001313282">
    <property type="component" value="Unassembled WGS sequence"/>
</dbReference>
<feature type="region of interest" description="Disordered" evidence="1">
    <location>
        <begin position="58"/>
        <end position="141"/>
    </location>
</feature>
<organism evidence="2 3">
    <name type="scientific">Orbilia javanica</name>
    <dbReference type="NCBI Taxonomy" id="47235"/>
    <lineage>
        <taxon>Eukaryota</taxon>
        <taxon>Fungi</taxon>
        <taxon>Dikarya</taxon>
        <taxon>Ascomycota</taxon>
        <taxon>Pezizomycotina</taxon>
        <taxon>Orbiliomycetes</taxon>
        <taxon>Orbiliales</taxon>
        <taxon>Orbiliaceae</taxon>
        <taxon>Orbilia</taxon>
    </lineage>
</organism>
<comment type="caution">
    <text evidence="2">The sequence shown here is derived from an EMBL/GenBank/DDBJ whole genome shotgun (WGS) entry which is preliminary data.</text>
</comment>
<evidence type="ECO:0000256" key="1">
    <source>
        <dbReference type="SAM" id="MobiDB-lite"/>
    </source>
</evidence>
<reference evidence="2 3" key="1">
    <citation type="submission" date="2019-10" db="EMBL/GenBank/DDBJ databases">
        <authorList>
            <person name="Palmer J.M."/>
        </authorList>
    </citation>
    <scope>NUCLEOTIDE SEQUENCE [LARGE SCALE GENOMIC DNA]</scope>
    <source>
        <strain evidence="2 3">TWF718</strain>
    </source>
</reference>
<gene>
    <name evidence="2" type="ORF">TWF718_009928</name>
</gene>
<protein>
    <submittedName>
        <fullName evidence="2">Uncharacterized protein</fullName>
    </submittedName>
</protein>
<proteinExistence type="predicted"/>
<sequence length="166" mass="18950">MCVVNEYVSRTGCGHNVSVFSRCEKAIKESQVQCHFTLMAKTSCLDNKSCKYCEVKKNAASPDPKPKRKQKPNKAKVLFDKLLNIERPSRHSRSESSRWASGLRSSPPRLRQRTLASSERWKQGQGIRKKRSKPRKADRIDFDEACIDSKTTVLDYGETKENAQSK</sequence>
<evidence type="ECO:0000313" key="3">
    <source>
        <dbReference type="Proteomes" id="UP001313282"/>
    </source>
</evidence>
<feature type="compositionally biased region" description="Basic and acidic residues" evidence="1">
    <location>
        <begin position="77"/>
        <end position="96"/>
    </location>
</feature>
<accession>A0AAN8MKW7</accession>
<evidence type="ECO:0000313" key="2">
    <source>
        <dbReference type="EMBL" id="KAK6337144.1"/>
    </source>
</evidence>
<keyword evidence="3" id="KW-1185">Reference proteome</keyword>
<dbReference type="AlphaFoldDB" id="A0AAN8MKW7"/>